<dbReference type="RefSeq" id="WP_169584434.1">
    <property type="nucleotide sequence ID" value="NZ_VCQU01000001.1"/>
</dbReference>
<proteinExistence type="inferred from homology"/>
<dbReference type="InterPro" id="IPR045851">
    <property type="entry name" value="AMP-bd_C_sf"/>
</dbReference>
<dbReference type="Pfam" id="PF00501">
    <property type="entry name" value="AMP-binding"/>
    <property type="match status" value="1"/>
</dbReference>
<dbReference type="Gene3D" id="3.30.300.30">
    <property type="match status" value="1"/>
</dbReference>
<keyword evidence="7" id="KW-1185">Reference proteome</keyword>
<dbReference type="Pfam" id="PF13193">
    <property type="entry name" value="AMP-binding_C"/>
    <property type="match status" value="1"/>
</dbReference>
<evidence type="ECO:0000313" key="7">
    <source>
        <dbReference type="Proteomes" id="UP000535543"/>
    </source>
</evidence>
<dbReference type="PANTHER" id="PTHR43201">
    <property type="entry name" value="ACYL-COA SYNTHETASE"/>
    <property type="match status" value="1"/>
</dbReference>
<feature type="domain" description="AMP-dependent synthetase/ligase" evidence="4">
    <location>
        <begin position="49"/>
        <end position="387"/>
    </location>
</feature>
<name>A0A848K568_9NOCA</name>
<gene>
    <name evidence="6" type="ORF">FGL95_01645</name>
</gene>
<dbReference type="SUPFAM" id="SSF56801">
    <property type="entry name" value="Acetyl-CoA synthetase-like"/>
    <property type="match status" value="1"/>
</dbReference>
<dbReference type="InterPro" id="IPR020845">
    <property type="entry name" value="AMP-binding_CS"/>
</dbReference>
<evidence type="ECO:0000256" key="2">
    <source>
        <dbReference type="ARBA" id="ARBA00022598"/>
    </source>
</evidence>
<comment type="caution">
    <text evidence="6">The sequence shown here is derived from an EMBL/GenBank/DDBJ whole genome shotgun (WGS) entry which is preliminary data.</text>
</comment>
<comment type="similarity">
    <text evidence="1">Belongs to the ATP-dependent AMP-binding enzyme family.</text>
</comment>
<evidence type="ECO:0000313" key="6">
    <source>
        <dbReference type="EMBL" id="NMN93741.1"/>
    </source>
</evidence>
<dbReference type="GO" id="GO:0031956">
    <property type="term" value="F:medium-chain fatty acid-CoA ligase activity"/>
    <property type="evidence" value="ECO:0007669"/>
    <property type="project" value="TreeGrafter"/>
</dbReference>
<evidence type="ECO:0000256" key="1">
    <source>
        <dbReference type="ARBA" id="ARBA00006432"/>
    </source>
</evidence>
<evidence type="ECO:0000256" key="3">
    <source>
        <dbReference type="SAM" id="Phobius"/>
    </source>
</evidence>
<dbReference type="CDD" id="cd04433">
    <property type="entry name" value="AFD_class_I"/>
    <property type="match status" value="1"/>
</dbReference>
<feature type="transmembrane region" description="Helical" evidence="3">
    <location>
        <begin position="222"/>
        <end position="249"/>
    </location>
</feature>
<keyword evidence="3" id="KW-1133">Transmembrane helix</keyword>
<accession>A0A848K568</accession>
<dbReference type="InterPro" id="IPR025110">
    <property type="entry name" value="AMP-bd_C"/>
</dbReference>
<keyword evidence="3" id="KW-0472">Membrane</keyword>
<dbReference type="Proteomes" id="UP000535543">
    <property type="component" value="Unassembled WGS sequence"/>
</dbReference>
<organism evidence="6 7">
    <name type="scientific">Antrihabitans stalactiti</name>
    <dbReference type="NCBI Taxonomy" id="2584121"/>
    <lineage>
        <taxon>Bacteria</taxon>
        <taxon>Bacillati</taxon>
        <taxon>Actinomycetota</taxon>
        <taxon>Actinomycetes</taxon>
        <taxon>Mycobacteriales</taxon>
        <taxon>Nocardiaceae</taxon>
        <taxon>Antrihabitans</taxon>
    </lineage>
</organism>
<sequence>MIALDVAATTVPALARTGLLKPVAPRAMYRVAKTLRRHGSNPATVLGIAAARWPNRTAVIDDEGAATYGELYTSTESLAATLSVDYGLGPGDAVGVLCRNGRRFLHGVFAASAIGADVVLLNTDFSADVLAKTIAAHRIRIIVCDDEYDETLRAAGATPVGDQRVTRRRPRNHPSHAGRIIVLTSGTTGTPKGVPRSPKVSPILGIAGSILERTRLRAGGRIVIAVPLFHAFGFAIVMLGATLGATLILRRRFDAEAALAQASIQRADAVAVVPIMLRRILDLPEDVRARNPVRSLRVVISGAAPLDPTLARDFMDAFGDILYNGYGSSEVGIGTFAVPADLRAAPGTVGKPVAGAPVRILDTAGRPVAANVVGRIFVGGGMTFDGYTTGGAKAIVANLMSTGDMGYLDHAGRLFIVGREDDMIISGGENVYPQAVENALARHPDVADNAVVGVPDEQYGQRLAAFVVLRGGNVDTLRTYLKANVSRFEQPRDIHVVSEIPRNPSGKILRRELI</sequence>
<dbReference type="EMBL" id="VCQU01000001">
    <property type="protein sequence ID" value="NMN93741.1"/>
    <property type="molecule type" value="Genomic_DNA"/>
</dbReference>
<dbReference type="Gene3D" id="3.40.50.12780">
    <property type="entry name" value="N-terminal domain of ligase-like"/>
    <property type="match status" value="1"/>
</dbReference>
<dbReference type="PROSITE" id="PS00455">
    <property type="entry name" value="AMP_BINDING"/>
    <property type="match status" value="1"/>
</dbReference>
<protein>
    <submittedName>
        <fullName evidence="6">AMP-binding protein</fullName>
    </submittedName>
</protein>
<dbReference type="GO" id="GO:0006631">
    <property type="term" value="P:fatty acid metabolic process"/>
    <property type="evidence" value="ECO:0007669"/>
    <property type="project" value="TreeGrafter"/>
</dbReference>
<dbReference type="InterPro" id="IPR000873">
    <property type="entry name" value="AMP-dep_synth/lig_dom"/>
</dbReference>
<keyword evidence="2" id="KW-0436">Ligase</keyword>
<feature type="domain" description="AMP-binding enzyme C-terminal" evidence="5">
    <location>
        <begin position="436"/>
        <end position="507"/>
    </location>
</feature>
<dbReference type="AlphaFoldDB" id="A0A848K568"/>
<evidence type="ECO:0000259" key="4">
    <source>
        <dbReference type="Pfam" id="PF00501"/>
    </source>
</evidence>
<dbReference type="PANTHER" id="PTHR43201:SF5">
    <property type="entry name" value="MEDIUM-CHAIN ACYL-COA LIGASE ACSF2, MITOCHONDRIAL"/>
    <property type="match status" value="1"/>
</dbReference>
<evidence type="ECO:0000259" key="5">
    <source>
        <dbReference type="Pfam" id="PF13193"/>
    </source>
</evidence>
<reference evidence="6 7" key="1">
    <citation type="submission" date="2019-05" db="EMBL/GenBank/DDBJ databases">
        <authorList>
            <person name="Lee S.D."/>
        </authorList>
    </citation>
    <scope>NUCLEOTIDE SEQUENCE [LARGE SCALE GENOMIC DNA]</scope>
    <source>
        <strain evidence="6 7">YC2-7</strain>
    </source>
</reference>
<dbReference type="InterPro" id="IPR042099">
    <property type="entry name" value="ANL_N_sf"/>
</dbReference>
<keyword evidence="3" id="KW-0812">Transmembrane</keyword>
<reference evidence="6 7" key="2">
    <citation type="submission" date="2020-06" db="EMBL/GenBank/DDBJ databases">
        <title>Antribacter stalactiti gen. nov., sp. nov., a new member of the family Nacardiaceae isolated from a cave.</title>
        <authorList>
            <person name="Kim I.S."/>
        </authorList>
    </citation>
    <scope>NUCLEOTIDE SEQUENCE [LARGE SCALE GENOMIC DNA]</scope>
    <source>
        <strain evidence="6 7">YC2-7</strain>
    </source>
</reference>